<dbReference type="Proteomes" id="UP000595437">
    <property type="component" value="Chromosome 1"/>
</dbReference>
<keyword evidence="2" id="KW-1185">Reference proteome</keyword>
<name>A0A7T8KJB2_CALRO</name>
<dbReference type="GO" id="GO:0005634">
    <property type="term" value="C:nucleus"/>
    <property type="evidence" value="ECO:0007669"/>
    <property type="project" value="InterPro"/>
</dbReference>
<protein>
    <submittedName>
        <fullName evidence="1">Growth arrest and DNA-damage-inducible proteins-interacting protein 1</fullName>
    </submittedName>
</protein>
<reference evidence="2" key="1">
    <citation type="submission" date="2021-01" db="EMBL/GenBank/DDBJ databases">
        <title>Caligus Genome Assembly.</title>
        <authorList>
            <person name="Gallardo-Escarate C."/>
        </authorList>
    </citation>
    <scope>NUCLEOTIDE SEQUENCE [LARGE SCALE GENOMIC DNA]</scope>
</reference>
<dbReference type="Pfam" id="PF10147">
    <property type="entry name" value="CR6_interact"/>
    <property type="match status" value="1"/>
</dbReference>
<gene>
    <name evidence="1" type="ORF">FKW44_001851</name>
</gene>
<accession>A0A7T8KJB2</accession>
<dbReference type="EMBL" id="CP045890">
    <property type="protein sequence ID" value="QQP57002.1"/>
    <property type="molecule type" value="Genomic_DNA"/>
</dbReference>
<dbReference type="AlphaFoldDB" id="A0A7T8KJB2"/>
<organism evidence="1 2">
    <name type="scientific">Caligus rogercresseyi</name>
    <name type="common">Sea louse</name>
    <dbReference type="NCBI Taxonomy" id="217165"/>
    <lineage>
        <taxon>Eukaryota</taxon>
        <taxon>Metazoa</taxon>
        <taxon>Ecdysozoa</taxon>
        <taxon>Arthropoda</taxon>
        <taxon>Crustacea</taxon>
        <taxon>Multicrustacea</taxon>
        <taxon>Hexanauplia</taxon>
        <taxon>Copepoda</taxon>
        <taxon>Siphonostomatoida</taxon>
        <taxon>Caligidae</taxon>
        <taxon>Caligus</taxon>
    </lineage>
</organism>
<evidence type="ECO:0000313" key="1">
    <source>
        <dbReference type="EMBL" id="QQP57002.1"/>
    </source>
</evidence>
<evidence type="ECO:0000313" key="2">
    <source>
        <dbReference type="Proteomes" id="UP000595437"/>
    </source>
</evidence>
<proteinExistence type="predicted"/>
<sequence length="99" mass="11658">MRTQGSKELEAVEREEAILKNIKDMDKSLQEWKNKVKMRNKAAEDARLRRLNVLKELRQEYGYDMDPNVTTHAEKIAQKEAEIIAKQKEVKKSKKKAKM</sequence>
<dbReference type="InterPro" id="IPR018472">
    <property type="entry name" value="Ribosomal_mL64"/>
</dbReference>
<dbReference type="OrthoDB" id="6247992at2759"/>